<dbReference type="Pfam" id="PF00535">
    <property type="entry name" value="Glycos_transf_2"/>
    <property type="match status" value="1"/>
</dbReference>
<dbReference type="Proteomes" id="UP000239210">
    <property type="component" value="Unassembled WGS sequence"/>
</dbReference>
<comment type="caution">
    <text evidence="2">The sequence shown here is derived from an EMBL/GenBank/DDBJ whole genome shotgun (WGS) entry which is preliminary data.</text>
</comment>
<keyword evidence="2" id="KW-0808">Transferase</keyword>
<dbReference type="CDD" id="cd00761">
    <property type="entry name" value="Glyco_tranf_GTA_type"/>
    <property type="match status" value="1"/>
</dbReference>
<sequence length="322" mass="35708">MNGDWPVLAPEGPWVEPPRPVTVGIVVTAHNVASFLPAALASVLAQTRLPDEVVVCDDASEDDVVAAVAPFADRVRLVRRAVRGGEGAAKNTAMAALTSDLAVILDGDDEMAPQRVEALAWLAERRPDLHLMTTTWEDFGPGATEVESEWSLDRHFPVEDQRSEILRWNFLPAPAIRRLPFLEAGGFDETLRYGPDWECYVRMFLHGAAAGLIPLPLYRYRRWSGQQTADTERVLAGRERVAELIAANPELGEHDHEVAAGTLADAAFAHWAWRMRHRQAVSAEARRLLRHGSLSPRRRTVLHLAARWPGLVTRLLIRQAGS</sequence>
<dbReference type="InterPro" id="IPR029044">
    <property type="entry name" value="Nucleotide-diphossugar_trans"/>
</dbReference>
<name>A0A2T0TR49_9ACTN</name>
<dbReference type="Gene3D" id="3.90.550.10">
    <property type="entry name" value="Spore Coat Polysaccharide Biosynthesis Protein SpsA, Chain A"/>
    <property type="match status" value="1"/>
</dbReference>
<proteinExistence type="predicted"/>
<dbReference type="EMBL" id="PVTG01000010">
    <property type="protein sequence ID" value="PRY48146.1"/>
    <property type="molecule type" value="Genomic_DNA"/>
</dbReference>
<feature type="domain" description="Glycosyltransferase 2-like" evidence="1">
    <location>
        <begin position="25"/>
        <end position="141"/>
    </location>
</feature>
<dbReference type="InterPro" id="IPR001173">
    <property type="entry name" value="Glyco_trans_2-like"/>
</dbReference>
<accession>A0A2T0TR49</accession>
<dbReference type="SUPFAM" id="SSF53448">
    <property type="entry name" value="Nucleotide-diphospho-sugar transferases"/>
    <property type="match status" value="1"/>
</dbReference>
<dbReference type="GO" id="GO:0016740">
    <property type="term" value="F:transferase activity"/>
    <property type="evidence" value="ECO:0007669"/>
    <property type="project" value="UniProtKB-KW"/>
</dbReference>
<dbReference type="PANTHER" id="PTHR43685:SF2">
    <property type="entry name" value="GLYCOSYLTRANSFERASE 2-LIKE DOMAIN-CONTAINING PROTEIN"/>
    <property type="match status" value="1"/>
</dbReference>
<evidence type="ECO:0000259" key="1">
    <source>
        <dbReference type="Pfam" id="PF00535"/>
    </source>
</evidence>
<dbReference type="InterPro" id="IPR050834">
    <property type="entry name" value="Glycosyltransf_2"/>
</dbReference>
<gene>
    <name evidence="2" type="ORF">LY71_11032</name>
</gene>
<organism evidence="2 3">
    <name type="scientific">Geodermatophilus tzadiensis</name>
    <dbReference type="NCBI Taxonomy" id="1137988"/>
    <lineage>
        <taxon>Bacteria</taxon>
        <taxon>Bacillati</taxon>
        <taxon>Actinomycetota</taxon>
        <taxon>Actinomycetes</taxon>
        <taxon>Geodermatophilales</taxon>
        <taxon>Geodermatophilaceae</taxon>
        <taxon>Geodermatophilus</taxon>
    </lineage>
</organism>
<protein>
    <submittedName>
        <fullName evidence="2">Glycosyl transferase family 2</fullName>
    </submittedName>
</protein>
<dbReference type="AlphaFoldDB" id="A0A2T0TR49"/>
<dbReference type="PANTHER" id="PTHR43685">
    <property type="entry name" value="GLYCOSYLTRANSFERASE"/>
    <property type="match status" value="1"/>
</dbReference>
<keyword evidence="3" id="KW-1185">Reference proteome</keyword>
<evidence type="ECO:0000313" key="2">
    <source>
        <dbReference type="EMBL" id="PRY48146.1"/>
    </source>
</evidence>
<reference evidence="2 3" key="1">
    <citation type="submission" date="2018-03" db="EMBL/GenBank/DDBJ databases">
        <title>Genomic Encyclopedia of Archaeal and Bacterial Type Strains, Phase II (KMG-II): from individual species to whole genera.</title>
        <authorList>
            <person name="Goeker M."/>
        </authorList>
    </citation>
    <scope>NUCLEOTIDE SEQUENCE [LARGE SCALE GENOMIC DNA]</scope>
    <source>
        <strain evidence="2 3">DSM 45416</strain>
    </source>
</reference>
<evidence type="ECO:0000313" key="3">
    <source>
        <dbReference type="Proteomes" id="UP000239210"/>
    </source>
</evidence>